<dbReference type="SUPFAM" id="SSF51283">
    <property type="entry name" value="dUTPase-like"/>
    <property type="match status" value="1"/>
</dbReference>
<dbReference type="InterPro" id="IPR033704">
    <property type="entry name" value="dUTPase_trimeric"/>
</dbReference>
<keyword evidence="5" id="KW-0479">Metal-binding</keyword>
<dbReference type="GO" id="GO:0004170">
    <property type="term" value="F:dUTP diphosphatase activity"/>
    <property type="evidence" value="ECO:0007669"/>
    <property type="project" value="UniProtKB-UniRule"/>
</dbReference>
<comment type="caution">
    <text evidence="5">Lacks conserved residue(s) required for the propagation of feature annotation.</text>
</comment>
<comment type="catalytic activity">
    <reaction evidence="4 5">
        <text>dUTP + H2O = dUMP + diphosphate + H(+)</text>
        <dbReference type="Rhea" id="RHEA:10248"/>
        <dbReference type="ChEBI" id="CHEBI:15377"/>
        <dbReference type="ChEBI" id="CHEBI:15378"/>
        <dbReference type="ChEBI" id="CHEBI:33019"/>
        <dbReference type="ChEBI" id="CHEBI:61555"/>
        <dbReference type="ChEBI" id="CHEBI:246422"/>
        <dbReference type="EC" id="3.6.1.23"/>
    </reaction>
</comment>
<comment type="pathway">
    <text evidence="5">Pyrimidine metabolism; dUMP biosynthesis; dUMP from dCTP (dUTP route): step 2/2.</text>
</comment>
<feature type="domain" description="dUTPase-like" evidence="6">
    <location>
        <begin position="13"/>
        <end position="144"/>
    </location>
</feature>
<dbReference type="PANTHER" id="PTHR11241">
    <property type="entry name" value="DEOXYURIDINE 5'-TRIPHOSPHATE NUCLEOTIDOHYDROLASE"/>
    <property type="match status" value="1"/>
</dbReference>
<evidence type="ECO:0000256" key="1">
    <source>
        <dbReference type="ARBA" id="ARBA00006581"/>
    </source>
</evidence>
<accession>H7EIF8</accession>
<comment type="function">
    <text evidence="5">This enzyme is involved in nucleotide metabolism: it produces dUMP, the immediate precursor of thymidine nucleotides and it decreases the intracellular concentration of dUTP so that uracil cannot be incorporated into DNA.</text>
</comment>
<dbReference type="PATRIC" id="fig|907348.3.peg.600"/>
<dbReference type="PANTHER" id="PTHR11241:SF0">
    <property type="entry name" value="DEOXYURIDINE 5'-TRIPHOSPHATE NUCLEOTIDOHYDROLASE"/>
    <property type="match status" value="1"/>
</dbReference>
<keyword evidence="3 5" id="KW-0546">Nucleotide metabolism</keyword>
<name>H7EIF8_9SPIR</name>
<evidence type="ECO:0000259" key="6">
    <source>
        <dbReference type="Pfam" id="PF00692"/>
    </source>
</evidence>
<comment type="cofactor">
    <cofactor evidence="5">
        <name>Mg(2+)</name>
        <dbReference type="ChEBI" id="CHEBI:18420"/>
    </cofactor>
</comment>
<gene>
    <name evidence="5" type="primary">dut</name>
    <name evidence="7" type="ORF">TresaDRAFT_1889</name>
</gene>
<dbReference type="eggNOG" id="COG0756">
    <property type="taxonomic scope" value="Bacteria"/>
</dbReference>
<sequence length="145" mass="15159">MKIEIKCVALDGAVIPEYKTAGAAGCDVCAFVSGDVVINPGCRALIPTGLSFEIPDGYEIQVRPRSGLAFKNGVTVLNTPGTIDSDYRGELKVLLVNLGDEPFVVENGARIAQLVVAPVTVADFCRVDVLSDSERGKGGFGSTGK</sequence>
<dbReference type="AlphaFoldDB" id="H7EIF8"/>
<feature type="binding site" evidence="5">
    <location>
        <begin position="65"/>
        <end position="67"/>
    </location>
    <ligand>
        <name>substrate</name>
    </ligand>
</feature>
<feature type="binding site" evidence="5">
    <location>
        <position position="78"/>
    </location>
    <ligand>
        <name>substrate</name>
    </ligand>
</feature>
<dbReference type="CDD" id="cd07557">
    <property type="entry name" value="trimeric_dUTPase"/>
    <property type="match status" value="1"/>
</dbReference>
<feature type="binding site" evidence="5">
    <location>
        <begin position="82"/>
        <end position="84"/>
    </location>
    <ligand>
        <name>substrate</name>
    </ligand>
</feature>
<evidence type="ECO:0000256" key="4">
    <source>
        <dbReference type="ARBA" id="ARBA00047686"/>
    </source>
</evidence>
<protein>
    <recommendedName>
        <fullName evidence="5">Deoxyuridine 5'-triphosphate nucleotidohydrolase</fullName>
        <shortName evidence="5">dUTPase</shortName>
        <ecNumber evidence="5">3.6.1.23</ecNumber>
    </recommendedName>
    <alternativeName>
        <fullName evidence="5">dUTP pyrophosphatase</fullName>
    </alternativeName>
</protein>
<dbReference type="EC" id="3.6.1.23" evidence="5"/>
<dbReference type="InterPro" id="IPR036157">
    <property type="entry name" value="dUTPase-like_sf"/>
</dbReference>
<dbReference type="GO" id="GO:0046081">
    <property type="term" value="P:dUTP catabolic process"/>
    <property type="evidence" value="ECO:0007669"/>
    <property type="project" value="InterPro"/>
</dbReference>
<dbReference type="EMBL" id="AGRW01000036">
    <property type="protein sequence ID" value="EIC02609.1"/>
    <property type="molecule type" value="Genomic_DNA"/>
</dbReference>
<dbReference type="OrthoDB" id="9809956at2"/>
<evidence type="ECO:0000313" key="8">
    <source>
        <dbReference type="Proteomes" id="UP000003571"/>
    </source>
</evidence>
<evidence type="ECO:0000256" key="3">
    <source>
        <dbReference type="ARBA" id="ARBA00023080"/>
    </source>
</evidence>
<dbReference type="NCBIfam" id="NF001862">
    <property type="entry name" value="PRK00601.1"/>
    <property type="match status" value="1"/>
</dbReference>
<reference evidence="7 8" key="1">
    <citation type="submission" date="2011-09" db="EMBL/GenBank/DDBJ databases">
        <title>The draft genome of Treponema saccharophilum DSM 2985.</title>
        <authorList>
            <consortium name="US DOE Joint Genome Institute (JGI-PGF)"/>
            <person name="Lucas S."/>
            <person name="Copeland A."/>
            <person name="Lapidus A."/>
            <person name="Glavina del Rio T."/>
            <person name="Dalin E."/>
            <person name="Tice H."/>
            <person name="Bruce D."/>
            <person name="Goodwin L."/>
            <person name="Pitluck S."/>
            <person name="Peters L."/>
            <person name="Kyrpides N."/>
            <person name="Mavromatis K."/>
            <person name="Ivanova N."/>
            <person name="Markowitz V."/>
            <person name="Cheng J.-F."/>
            <person name="Hugenholtz P."/>
            <person name="Woyke T."/>
            <person name="Wu D."/>
            <person name="Gronow S."/>
            <person name="Wellnitz S."/>
            <person name="Brambilla E."/>
            <person name="Klenk H.-P."/>
            <person name="Eisen J.A."/>
        </authorList>
    </citation>
    <scope>NUCLEOTIDE SEQUENCE [LARGE SCALE GENOMIC DNA]</scope>
    <source>
        <strain evidence="7 8">DSM 2985</strain>
    </source>
</reference>
<dbReference type="Pfam" id="PF00692">
    <property type="entry name" value="dUTPase"/>
    <property type="match status" value="1"/>
</dbReference>
<proteinExistence type="inferred from homology"/>
<dbReference type="InterPro" id="IPR029054">
    <property type="entry name" value="dUTPase-like"/>
</dbReference>
<dbReference type="UniPathway" id="UPA00610">
    <property type="reaction ID" value="UER00666"/>
</dbReference>
<dbReference type="GO" id="GO:0000287">
    <property type="term" value="F:magnesium ion binding"/>
    <property type="evidence" value="ECO:0007669"/>
    <property type="project" value="UniProtKB-UniRule"/>
</dbReference>
<dbReference type="InterPro" id="IPR008181">
    <property type="entry name" value="dUTPase"/>
</dbReference>
<dbReference type="Proteomes" id="UP000003571">
    <property type="component" value="Unassembled WGS sequence"/>
</dbReference>
<dbReference type="Gene3D" id="2.70.40.10">
    <property type="match status" value="1"/>
</dbReference>
<dbReference type="GO" id="GO:0006226">
    <property type="term" value="P:dUMP biosynthetic process"/>
    <property type="evidence" value="ECO:0007669"/>
    <property type="project" value="UniProtKB-UniRule"/>
</dbReference>
<dbReference type="RefSeq" id="WP_002702721.1">
    <property type="nucleotide sequence ID" value="NZ_AGRW01000036.1"/>
</dbReference>
<evidence type="ECO:0000256" key="5">
    <source>
        <dbReference type="HAMAP-Rule" id="MF_00116"/>
    </source>
</evidence>
<organism evidence="7 8">
    <name type="scientific">Treponema saccharophilum DSM 2985</name>
    <dbReference type="NCBI Taxonomy" id="907348"/>
    <lineage>
        <taxon>Bacteria</taxon>
        <taxon>Pseudomonadati</taxon>
        <taxon>Spirochaetota</taxon>
        <taxon>Spirochaetia</taxon>
        <taxon>Spirochaetales</taxon>
        <taxon>Treponemataceae</taxon>
        <taxon>Treponema</taxon>
    </lineage>
</organism>
<evidence type="ECO:0000256" key="2">
    <source>
        <dbReference type="ARBA" id="ARBA00022801"/>
    </source>
</evidence>
<keyword evidence="8" id="KW-1185">Reference proteome</keyword>
<keyword evidence="5" id="KW-0460">Magnesium</keyword>
<dbReference type="HAMAP" id="MF_00116">
    <property type="entry name" value="dUTPase_bact"/>
    <property type="match status" value="1"/>
</dbReference>
<evidence type="ECO:0000313" key="7">
    <source>
        <dbReference type="EMBL" id="EIC02609.1"/>
    </source>
</evidence>
<dbReference type="NCBIfam" id="TIGR00576">
    <property type="entry name" value="dut"/>
    <property type="match status" value="1"/>
</dbReference>
<comment type="caution">
    <text evidence="7">The sequence shown here is derived from an EMBL/GenBank/DDBJ whole genome shotgun (WGS) entry which is preliminary data.</text>
</comment>
<keyword evidence="2 5" id="KW-0378">Hydrolase</keyword>
<dbReference type="STRING" id="907348.TresaDRAFT_1889"/>
<comment type="similarity">
    <text evidence="1 5">Belongs to the dUTPase family.</text>
</comment>